<accession>A0A3M6UUU5</accession>
<feature type="transmembrane region" description="Helical" evidence="2">
    <location>
        <begin position="67"/>
        <end position="86"/>
    </location>
</feature>
<name>A0A3M6UUU5_POCDA</name>
<feature type="transmembrane region" description="Helical" evidence="2">
    <location>
        <begin position="21"/>
        <end position="47"/>
    </location>
</feature>
<feature type="transmembrane region" description="Helical" evidence="2">
    <location>
        <begin position="378"/>
        <end position="400"/>
    </location>
</feature>
<dbReference type="AlphaFoldDB" id="A0A3M6UUU5"/>
<evidence type="ECO:0000313" key="4">
    <source>
        <dbReference type="EMBL" id="RMX57359.1"/>
    </source>
</evidence>
<dbReference type="CDD" id="cd17352">
    <property type="entry name" value="MFS_MCT_SLC16"/>
    <property type="match status" value="1"/>
</dbReference>
<dbReference type="InterPro" id="IPR020846">
    <property type="entry name" value="MFS_dom"/>
</dbReference>
<feature type="transmembrane region" description="Helical" evidence="2">
    <location>
        <begin position="98"/>
        <end position="121"/>
    </location>
</feature>
<dbReference type="GO" id="GO:0016020">
    <property type="term" value="C:membrane"/>
    <property type="evidence" value="ECO:0007669"/>
    <property type="project" value="UniProtKB-SubCell"/>
</dbReference>
<dbReference type="Pfam" id="PF07690">
    <property type="entry name" value="MFS_1"/>
    <property type="match status" value="1"/>
</dbReference>
<comment type="caution">
    <text evidence="4">The sequence shown here is derived from an EMBL/GenBank/DDBJ whole genome shotgun (WGS) entry which is preliminary data.</text>
</comment>
<gene>
    <name evidence="4" type="ORF">pdam_00016007</name>
</gene>
<keyword evidence="2" id="KW-1133">Transmembrane helix</keyword>
<keyword evidence="2" id="KW-0472">Membrane</keyword>
<feature type="transmembrane region" description="Helical" evidence="2">
    <location>
        <begin position="317"/>
        <end position="337"/>
    </location>
</feature>
<dbReference type="EMBL" id="RCHS01000659">
    <property type="protein sequence ID" value="RMX57359.1"/>
    <property type="molecule type" value="Genomic_DNA"/>
</dbReference>
<keyword evidence="2" id="KW-0812">Transmembrane</keyword>
<dbReference type="InterPro" id="IPR050327">
    <property type="entry name" value="Proton-linked_MCT"/>
</dbReference>
<dbReference type="InterPro" id="IPR011701">
    <property type="entry name" value="MFS"/>
</dbReference>
<feature type="transmembrane region" description="Helical" evidence="2">
    <location>
        <begin position="240"/>
        <end position="267"/>
    </location>
</feature>
<dbReference type="Gene3D" id="1.20.1250.20">
    <property type="entry name" value="MFS general substrate transporter like domains"/>
    <property type="match status" value="2"/>
</dbReference>
<feature type="transmembrane region" description="Helical" evidence="2">
    <location>
        <begin position="192"/>
        <end position="210"/>
    </location>
</feature>
<reference evidence="4 5" key="1">
    <citation type="journal article" date="2018" name="Sci. Rep.">
        <title>Comparative analysis of the Pocillopora damicornis genome highlights role of immune system in coral evolution.</title>
        <authorList>
            <person name="Cunning R."/>
            <person name="Bay R.A."/>
            <person name="Gillette P."/>
            <person name="Baker A.C."/>
            <person name="Traylor-Knowles N."/>
        </authorList>
    </citation>
    <scope>NUCLEOTIDE SEQUENCE [LARGE SCALE GENOMIC DNA]</scope>
    <source>
        <strain evidence="4">RSMAS</strain>
        <tissue evidence="4">Whole animal</tissue>
    </source>
</reference>
<dbReference type="Proteomes" id="UP000275408">
    <property type="component" value="Unassembled WGS sequence"/>
</dbReference>
<dbReference type="SUPFAM" id="SSF103473">
    <property type="entry name" value="MFS general substrate transporter"/>
    <property type="match status" value="1"/>
</dbReference>
<protein>
    <recommendedName>
        <fullName evidence="3">Major facilitator superfamily (MFS) profile domain-containing protein</fullName>
    </recommendedName>
</protein>
<feature type="domain" description="Major facilitator superfamily (MFS) profile" evidence="3">
    <location>
        <begin position="22"/>
        <end position="432"/>
    </location>
</feature>
<dbReference type="InterPro" id="IPR036259">
    <property type="entry name" value="MFS_trans_sf"/>
</dbReference>
<feature type="transmembrane region" description="Helical" evidence="2">
    <location>
        <begin position="287"/>
        <end position="305"/>
    </location>
</feature>
<sequence>MPLLQKISWFFTGERSQDGRWSWFVCISAAIVNGVNLGFVLSFGVLFPELMEYFGETRERTDASNMVFFPFLSALVGSIAVGMVWLASPLVGYFCDRFGCRVTCFVGGTLCMAGLVSTSFVPNLTWMYCTYSAVYGLGTCFIYNPCFLIIAKYFMEKLSIATGIVSLGSSLGYLCTGPLLQALLDAYGWRDTFRIMVATFALVCILSLTFNPNVQGITVVETFTPEKDNNRAQTVKRNALFFYCSVWVFPAYTVFVVSLVLASFSMYIPFINLVKFSEDVGISPQKASRLSIFIGLASAVGRITTGRLCNDKRVNPVYIYQACLVTAALATSILPMAKEYWQIIIFSATFGLSEGVFITTQNFILLTCVDKKRRTAAFCINNLLYAFTAAAGGPVAALMADKTGDYTYSFYMTGGVLITAALIPLILICVNRGKSKVVPEESEIEEKKDNFERVSIAIQTLDETEVLGKELRTESLSRKRAASAFL</sequence>
<dbReference type="PANTHER" id="PTHR11360">
    <property type="entry name" value="MONOCARBOXYLATE TRANSPORTER"/>
    <property type="match status" value="1"/>
</dbReference>
<evidence type="ECO:0000256" key="2">
    <source>
        <dbReference type="SAM" id="Phobius"/>
    </source>
</evidence>
<feature type="transmembrane region" description="Helical" evidence="2">
    <location>
        <begin position="343"/>
        <end position="366"/>
    </location>
</feature>
<evidence type="ECO:0000256" key="1">
    <source>
        <dbReference type="ARBA" id="ARBA00004141"/>
    </source>
</evidence>
<organism evidence="4 5">
    <name type="scientific">Pocillopora damicornis</name>
    <name type="common">Cauliflower coral</name>
    <name type="synonym">Millepora damicornis</name>
    <dbReference type="NCBI Taxonomy" id="46731"/>
    <lineage>
        <taxon>Eukaryota</taxon>
        <taxon>Metazoa</taxon>
        <taxon>Cnidaria</taxon>
        <taxon>Anthozoa</taxon>
        <taxon>Hexacorallia</taxon>
        <taxon>Scleractinia</taxon>
        <taxon>Astrocoeniina</taxon>
        <taxon>Pocilloporidae</taxon>
        <taxon>Pocillopora</taxon>
    </lineage>
</organism>
<comment type="subcellular location">
    <subcellularLocation>
        <location evidence="1">Membrane</location>
        <topology evidence="1">Multi-pass membrane protein</topology>
    </subcellularLocation>
</comment>
<proteinExistence type="predicted"/>
<evidence type="ECO:0000259" key="3">
    <source>
        <dbReference type="PROSITE" id="PS50850"/>
    </source>
</evidence>
<feature type="transmembrane region" description="Helical" evidence="2">
    <location>
        <begin position="158"/>
        <end position="180"/>
    </location>
</feature>
<dbReference type="PROSITE" id="PS50850">
    <property type="entry name" value="MFS"/>
    <property type="match status" value="1"/>
</dbReference>
<dbReference type="PANTHER" id="PTHR11360:SF251">
    <property type="entry name" value="MAJOR FACILITATOR SUPERFAMILY (MFS) PROFILE DOMAIN-CONTAINING PROTEIN"/>
    <property type="match status" value="1"/>
</dbReference>
<keyword evidence="5" id="KW-1185">Reference proteome</keyword>
<feature type="transmembrane region" description="Helical" evidence="2">
    <location>
        <begin position="406"/>
        <end position="430"/>
    </location>
</feature>
<evidence type="ECO:0000313" key="5">
    <source>
        <dbReference type="Proteomes" id="UP000275408"/>
    </source>
</evidence>
<dbReference type="GO" id="GO:0022857">
    <property type="term" value="F:transmembrane transporter activity"/>
    <property type="evidence" value="ECO:0007669"/>
    <property type="project" value="InterPro"/>
</dbReference>
<dbReference type="OrthoDB" id="5988195at2759"/>
<feature type="transmembrane region" description="Helical" evidence="2">
    <location>
        <begin position="133"/>
        <end position="151"/>
    </location>
</feature>